<protein>
    <recommendedName>
        <fullName evidence="9">RING-CH-type domain-containing protein</fullName>
    </recommendedName>
</protein>
<feature type="region of interest" description="Disordered" evidence="8">
    <location>
        <begin position="406"/>
        <end position="464"/>
    </location>
</feature>
<proteinExistence type="predicted"/>
<evidence type="ECO:0000256" key="8">
    <source>
        <dbReference type="SAM" id="MobiDB-lite"/>
    </source>
</evidence>
<gene>
    <name evidence="10" type="ORF">AJ79_00941</name>
</gene>
<dbReference type="AlphaFoldDB" id="A0A2B7Y9B5"/>
<feature type="compositionally biased region" description="Polar residues" evidence="8">
    <location>
        <begin position="37"/>
        <end position="50"/>
    </location>
</feature>
<feature type="compositionally biased region" description="Low complexity" evidence="8">
    <location>
        <begin position="126"/>
        <end position="136"/>
    </location>
</feature>
<sequence>MASLPQRSSSGRQRASAAHQATDNSYSTPGAAEEVPQSETDISSLTNPSTEHPDVVFPTVSRSSAAQDTESARQPSSDIPPQQEGQQEQTREQEREQQQQDQPSAMGDPSSSSSSPPSSTNAIQKPTSTSASPSAPDSEPRKCWICYTDETEDTPLNNEWRSPCPCALTAHEACLLDWLADLENPASRKRNGRPTKMHCPQCKSEIVISRPRSFVVDLVRAVERLAGRLVLPGMVFTLAGTVWAGCCAHGVYSIYFIFGSEDAQRIFQGRAGEGAATWNPRLNFGLPLIPIVLILSRTKYAEGLLPAIPVLFFATHQPGSQELEMDFWPPSAAMTFAALPYAKSFYSMLYEKLFGKLERRWIAEVQPRAGEDAGADGQQGVGGHGVAPDVGNGDILMEIDLELQVGLGGGGNDDDDNNNDNLPALPEAGGDQQQQQQQQHQQPNGEGAQVNGAGGEGEAAQNQAAAAAAAADAAQGNQILGRRQEGIIHETSNLADTVLGALLFPAISASMGGMLKMALPKAWTTAPAAASAASSSLEKGKSGLLQSKWGRSVVGGCLFVLLKDALVLYCRWKLAKTHRKRRVLNYDRAKKQVVGRS</sequence>
<comment type="subcellular location">
    <subcellularLocation>
        <location evidence="1">Membrane</location>
        <topology evidence="1">Multi-pass membrane protein</topology>
    </subcellularLocation>
</comment>
<dbReference type="SUPFAM" id="SSF57850">
    <property type="entry name" value="RING/U-box"/>
    <property type="match status" value="1"/>
</dbReference>
<feature type="compositionally biased region" description="Low complexity" evidence="8">
    <location>
        <begin position="432"/>
        <end position="451"/>
    </location>
</feature>
<feature type="compositionally biased region" description="Polar residues" evidence="8">
    <location>
        <begin position="60"/>
        <end position="80"/>
    </location>
</feature>
<keyword evidence="7" id="KW-0472">Membrane</keyword>
<keyword evidence="5" id="KW-0862">Zinc</keyword>
<evidence type="ECO:0000256" key="7">
    <source>
        <dbReference type="ARBA" id="ARBA00023136"/>
    </source>
</evidence>
<evidence type="ECO:0000256" key="4">
    <source>
        <dbReference type="ARBA" id="ARBA00022771"/>
    </source>
</evidence>
<keyword evidence="11" id="KW-1185">Reference proteome</keyword>
<keyword evidence="6" id="KW-1133">Transmembrane helix</keyword>
<dbReference type="OrthoDB" id="5817083at2759"/>
<keyword evidence="2" id="KW-0812">Transmembrane</keyword>
<evidence type="ECO:0000259" key="9">
    <source>
        <dbReference type="PROSITE" id="PS51292"/>
    </source>
</evidence>
<organism evidence="10 11">
    <name type="scientific">Helicocarpus griseus UAMH5409</name>
    <dbReference type="NCBI Taxonomy" id="1447875"/>
    <lineage>
        <taxon>Eukaryota</taxon>
        <taxon>Fungi</taxon>
        <taxon>Dikarya</taxon>
        <taxon>Ascomycota</taxon>
        <taxon>Pezizomycotina</taxon>
        <taxon>Eurotiomycetes</taxon>
        <taxon>Eurotiomycetidae</taxon>
        <taxon>Onygenales</taxon>
        <taxon>Ajellomycetaceae</taxon>
        <taxon>Helicocarpus</taxon>
    </lineage>
</organism>
<evidence type="ECO:0000256" key="6">
    <source>
        <dbReference type="ARBA" id="ARBA00022989"/>
    </source>
</evidence>
<evidence type="ECO:0000256" key="5">
    <source>
        <dbReference type="ARBA" id="ARBA00022833"/>
    </source>
</evidence>
<dbReference type="GO" id="GO:0008270">
    <property type="term" value="F:zinc ion binding"/>
    <property type="evidence" value="ECO:0007669"/>
    <property type="project" value="UniProtKB-KW"/>
</dbReference>
<reference evidence="10 11" key="1">
    <citation type="submission" date="2017-10" db="EMBL/GenBank/DDBJ databases">
        <title>Comparative genomics in systemic dimorphic fungi from Ajellomycetaceae.</title>
        <authorList>
            <person name="Munoz J.F."/>
            <person name="Mcewen J.G."/>
            <person name="Clay O.K."/>
            <person name="Cuomo C.A."/>
        </authorList>
    </citation>
    <scope>NUCLEOTIDE SEQUENCE [LARGE SCALE GENOMIC DNA]</scope>
    <source>
        <strain evidence="10 11">UAMH5409</strain>
    </source>
</reference>
<feature type="compositionally biased region" description="Low complexity" evidence="8">
    <location>
        <begin position="109"/>
        <end position="119"/>
    </location>
</feature>
<feature type="region of interest" description="Disordered" evidence="8">
    <location>
        <begin position="1"/>
        <end position="140"/>
    </location>
</feature>
<dbReference type="PANTHER" id="PTHR46283">
    <property type="entry name" value="E3 UBIQUITIN-PROTEIN LIGASE MARCH5"/>
    <property type="match status" value="1"/>
</dbReference>
<evidence type="ECO:0000256" key="2">
    <source>
        <dbReference type="ARBA" id="ARBA00022692"/>
    </source>
</evidence>
<evidence type="ECO:0000256" key="1">
    <source>
        <dbReference type="ARBA" id="ARBA00004141"/>
    </source>
</evidence>
<dbReference type="InterPro" id="IPR013083">
    <property type="entry name" value="Znf_RING/FYVE/PHD"/>
</dbReference>
<dbReference type="EMBL" id="PDNB01000008">
    <property type="protein sequence ID" value="PGH17800.1"/>
    <property type="molecule type" value="Genomic_DNA"/>
</dbReference>
<name>A0A2B7Y9B5_9EURO</name>
<feature type="compositionally biased region" description="Basic and acidic residues" evidence="8">
    <location>
        <begin position="89"/>
        <end position="98"/>
    </location>
</feature>
<dbReference type="STRING" id="1447875.A0A2B7Y9B5"/>
<feature type="compositionally biased region" description="Low complexity" evidence="8">
    <location>
        <begin position="1"/>
        <end position="21"/>
    </location>
</feature>
<evidence type="ECO:0000256" key="3">
    <source>
        <dbReference type="ARBA" id="ARBA00022723"/>
    </source>
</evidence>
<accession>A0A2B7Y9B5</accession>
<keyword evidence="4" id="KW-0863">Zinc-finger</keyword>
<keyword evidence="3" id="KW-0479">Metal-binding</keyword>
<evidence type="ECO:0000313" key="10">
    <source>
        <dbReference type="EMBL" id="PGH17800.1"/>
    </source>
</evidence>
<evidence type="ECO:0000313" key="11">
    <source>
        <dbReference type="Proteomes" id="UP000223968"/>
    </source>
</evidence>
<feature type="domain" description="RING-CH-type" evidence="9">
    <location>
        <begin position="135"/>
        <end position="209"/>
    </location>
</feature>
<dbReference type="Gene3D" id="3.30.40.10">
    <property type="entry name" value="Zinc/RING finger domain, C3HC4 (zinc finger)"/>
    <property type="match status" value="1"/>
</dbReference>
<dbReference type="PROSITE" id="PS51292">
    <property type="entry name" value="ZF_RING_CH"/>
    <property type="match status" value="1"/>
</dbReference>
<dbReference type="InterPro" id="IPR011016">
    <property type="entry name" value="Znf_RING-CH"/>
</dbReference>
<dbReference type="Proteomes" id="UP000223968">
    <property type="component" value="Unassembled WGS sequence"/>
</dbReference>
<comment type="caution">
    <text evidence="10">The sequence shown here is derived from an EMBL/GenBank/DDBJ whole genome shotgun (WGS) entry which is preliminary data.</text>
</comment>
<dbReference type="GO" id="GO:0016020">
    <property type="term" value="C:membrane"/>
    <property type="evidence" value="ECO:0007669"/>
    <property type="project" value="UniProtKB-SubCell"/>
</dbReference>